<evidence type="ECO:0000256" key="1">
    <source>
        <dbReference type="ARBA" id="ARBA00008791"/>
    </source>
</evidence>
<proteinExistence type="inferred from homology"/>
<dbReference type="PANTHER" id="PTHR46268:SF6">
    <property type="entry name" value="UNIVERSAL STRESS PROTEIN UP12"/>
    <property type="match status" value="1"/>
</dbReference>
<dbReference type="Proteomes" id="UP001316184">
    <property type="component" value="Chromosome"/>
</dbReference>
<dbReference type="SUPFAM" id="SSF52402">
    <property type="entry name" value="Adenine nucleotide alpha hydrolases-like"/>
    <property type="match status" value="1"/>
</dbReference>
<sequence length="158" mass="16301">MTVKRDITVNGGILVAHDGSDSADAALQTALHVAGAFGNKVEVVRAWSLASAPTPPTQEIGYVPPLDDFEAATLAALESDVAAVRAEYPDVTITCSVVNGNAAEKLIEASEHADLLVVGSRGRGGFAGLLLGSTSDQVVHHAKCRVLVDRGGRRSSAD</sequence>
<gene>
    <name evidence="3" type="ORF">NQV15_02205</name>
</gene>
<dbReference type="RefSeq" id="WP_232403434.1">
    <property type="nucleotide sequence ID" value="NZ_CP102173.1"/>
</dbReference>
<accession>A0ABY5MAH3</accession>
<dbReference type="InterPro" id="IPR006016">
    <property type="entry name" value="UspA"/>
</dbReference>
<evidence type="ECO:0000313" key="3">
    <source>
        <dbReference type="EMBL" id="UUP14146.1"/>
    </source>
</evidence>
<dbReference type="PANTHER" id="PTHR46268">
    <property type="entry name" value="STRESS RESPONSE PROTEIN NHAX"/>
    <property type="match status" value="1"/>
</dbReference>
<feature type="domain" description="UspA" evidence="2">
    <location>
        <begin position="13"/>
        <end position="148"/>
    </location>
</feature>
<dbReference type="Pfam" id="PF00582">
    <property type="entry name" value="Usp"/>
    <property type="match status" value="1"/>
</dbReference>
<evidence type="ECO:0000313" key="4">
    <source>
        <dbReference type="Proteomes" id="UP001316184"/>
    </source>
</evidence>
<name>A0ABY5MAH3_9ACTN</name>
<protein>
    <submittedName>
        <fullName evidence="3">Universal stress protein</fullName>
    </submittedName>
</protein>
<reference evidence="3 4" key="1">
    <citation type="submission" date="2022-08" db="EMBL/GenBank/DDBJ databases">
        <title>novel species in genus Aeromicrobium.</title>
        <authorList>
            <person name="Ye L."/>
        </authorList>
    </citation>
    <scope>NUCLEOTIDE SEQUENCE [LARGE SCALE GENOMIC DNA]</scope>
    <source>
        <strain evidence="4">zg-Y1379</strain>
    </source>
</reference>
<evidence type="ECO:0000259" key="2">
    <source>
        <dbReference type="Pfam" id="PF00582"/>
    </source>
</evidence>
<dbReference type="CDD" id="cd00293">
    <property type="entry name" value="USP-like"/>
    <property type="match status" value="1"/>
</dbReference>
<dbReference type="Gene3D" id="3.40.50.620">
    <property type="entry name" value="HUPs"/>
    <property type="match status" value="1"/>
</dbReference>
<organism evidence="3 4">
    <name type="scientific">Aeromicrobium wangtongii</name>
    <dbReference type="NCBI Taxonomy" id="2969247"/>
    <lineage>
        <taxon>Bacteria</taxon>
        <taxon>Bacillati</taxon>
        <taxon>Actinomycetota</taxon>
        <taxon>Actinomycetes</taxon>
        <taxon>Propionibacteriales</taxon>
        <taxon>Nocardioidaceae</taxon>
        <taxon>Aeromicrobium</taxon>
    </lineage>
</organism>
<keyword evidence="4" id="KW-1185">Reference proteome</keyword>
<dbReference type="InterPro" id="IPR006015">
    <property type="entry name" value="Universal_stress_UspA"/>
</dbReference>
<dbReference type="EMBL" id="CP102173">
    <property type="protein sequence ID" value="UUP14146.1"/>
    <property type="molecule type" value="Genomic_DNA"/>
</dbReference>
<dbReference type="PRINTS" id="PR01438">
    <property type="entry name" value="UNVRSLSTRESS"/>
</dbReference>
<dbReference type="InterPro" id="IPR014729">
    <property type="entry name" value="Rossmann-like_a/b/a_fold"/>
</dbReference>
<comment type="similarity">
    <text evidence="1">Belongs to the universal stress protein A family.</text>
</comment>